<sequence length="717" mass="74756">MLRASVCRVLAAAALAVPGWVAGSSPSTAAPSAAADVTIQLSSVTPAVARGADDLVVTGTVRNDSDSALTRPTVSVVLGSMDPTRKAVREWAAATGPAPGRVIGQTRLAGSVAAGASSPFTVRVRDLASLGSAAYGAMPLSIQSGRSGVRTFAGYQQTKQYQPLSISWAVPLTLDPDPNLFGGAGSARETAWSEALSEGSRVSRVIAATQDAPVTWALDPTLTPSLLPDDVDIDDDSAQGKEEGVLRTATEDRIEELAPQHHPWVLPDTDADLAAVAGIRAGEPLMRGFVDRAEGVATRLEGRSDVAWPADGGYTASRETALRRVFRSPALAGQVTSAAALRSAETFNTPSATQRSNTGLPLLAYDDALSALLARTTSSTDGVLGTQQFVADSVALLNELPGTEGRSVFVAAPRSFNPDPETARRFFAAAATIPWLTPTTTDRALATARRAAPTTAAPVTRPSTPVTGGRAVLTDARVVELGQTVRTVRGVAQIRDDGDVFLRTWTRAAEQLASTRWRAAPTAWNTLSGRVTEAAKQTTTAVKVSASTINFLADSGRLQITVTNDLAVPVDDVKLTVEASNPRLRIDSQPAILRIGPKSRATVSVRVTALAAGPVPLRTTLTTPDGTVIGQGADVQVRVTPTGHWVYWGLGGVAGAVLLLGIVRTFRRRPQPTDPVPTGPLPTDGLPTDPLPTDGLPTDAPVNDPADPADPHRETTP</sequence>
<dbReference type="STRING" id="443156.SAMN04489867_2821"/>
<keyword evidence="2" id="KW-0472">Membrane</keyword>
<dbReference type="OrthoDB" id="5137271at2"/>
<evidence type="ECO:0000313" key="4">
    <source>
        <dbReference type="EMBL" id="SDP53528.1"/>
    </source>
</evidence>
<protein>
    <recommendedName>
        <fullName evidence="6">Secreted protein</fullName>
    </recommendedName>
</protein>
<accession>A0A1H0TIW2</accession>
<keyword evidence="5" id="KW-1185">Reference proteome</keyword>
<name>A0A1H0TIW2_9MICO</name>
<keyword evidence="2" id="KW-1133">Transmembrane helix</keyword>
<dbReference type="InterPro" id="IPR046112">
    <property type="entry name" value="DUF6049"/>
</dbReference>
<evidence type="ECO:0000313" key="5">
    <source>
        <dbReference type="Proteomes" id="UP000199077"/>
    </source>
</evidence>
<proteinExistence type="predicted"/>
<feature type="compositionally biased region" description="Low complexity" evidence="1">
    <location>
        <begin position="681"/>
        <end position="706"/>
    </location>
</feature>
<feature type="region of interest" description="Disordered" evidence="1">
    <location>
        <begin position="669"/>
        <end position="717"/>
    </location>
</feature>
<organism evidence="4 5">
    <name type="scientific">Pedococcus dokdonensis</name>
    <dbReference type="NCBI Taxonomy" id="443156"/>
    <lineage>
        <taxon>Bacteria</taxon>
        <taxon>Bacillati</taxon>
        <taxon>Actinomycetota</taxon>
        <taxon>Actinomycetes</taxon>
        <taxon>Micrococcales</taxon>
        <taxon>Intrasporangiaceae</taxon>
        <taxon>Pedococcus</taxon>
    </lineage>
</organism>
<keyword evidence="2" id="KW-0812">Transmembrane</keyword>
<evidence type="ECO:0008006" key="6">
    <source>
        <dbReference type="Google" id="ProtNLM"/>
    </source>
</evidence>
<evidence type="ECO:0000256" key="3">
    <source>
        <dbReference type="SAM" id="SignalP"/>
    </source>
</evidence>
<dbReference type="Proteomes" id="UP000199077">
    <property type="component" value="Chromosome I"/>
</dbReference>
<dbReference type="RefSeq" id="WP_091786702.1">
    <property type="nucleotide sequence ID" value="NZ_LT629711.1"/>
</dbReference>
<evidence type="ECO:0000256" key="2">
    <source>
        <dbReference type="SAM" id="Phobius"/>
    </source>
</evidence>
<dbReference type="Pfam" id="PF19516">
    <property type="entry name" value="DUF6049"/>
    <property type="match status" value="1"/>
</dbReference>
<dbReference type="AlphaFoldDB" id="A0A1H0TIW2"/>
<feature type="chain" id="PRO_5009251811" description="Secreted protein" evidence="3">
    <location>
        <begin position="30"/>
        <end position="717"/>
    </location>
</feature>
<feature type="signal peptide" evidence="3">
    <location>
        <begin position="1"/>
        <end position="29"/>
    </location>
</feature>
<reference evidence="5" key="1">
    <citation type="submission" date="2016-10" db="EMBL/GenBank/DDBJ databases">
        <authorList>
            <person name="Varghese N."/>
            <person name="Submissions S."/>
        </authorList>
    </citation>
    <scope>NUCLEOTIDE SEQUENCE [LARGE SCALE GENOMIC DNA]</scope>
    <source>
        <strain evidence="5">DSM 22329</strain>
    </source>
</reference>
<dbReference type="EMBL" id="LT629711">
    <property type="protein sequence ID" value="SDP53528.1"/>
    <property type="molecule type" value="Genomic_DNA"/>
</dbReference>
<gene>
    <name evidence="4" type="ORF">SAMN04489867_2821</name>
</gene>
<feature type="transmembrane region" description="Helical" evidence="2">
    <location>
        <begin position="645"/>
        <end position="663"/>
    </location>
</feature>
<keyword evidence="3" id="KW-0732">Signal</keyword>
<evidence type="ECO:0000256" key="1">
    <source>
        <dbReference type="SAM" id="MobiDB-lite"/>
    </source>
</evidence>